<evidence type="ECO:0000313" key="2">
    <source>
        <dbReference type="Proteomes" id="UP000299794"/>
    </source>
</evidence>
<organism evidence="1 2">
    <name type="scientific">Planktothrix agardhii CCAP 1459/11A</name>
    <dbReference type="NCBI Taxonomy" id="282420"/>
    <lineage>
        <taxon>Bacteria</taxon>
        <taxon>Bacillati</taxon>
        <taxon>Cyanobacteriota</taxon>
        <taxon>Cyanophyceae</taxon>
        <taxon>Oscillatoriophycideae</taxon>
        <taxon>Oscillatoriales</taxon>
        <taxon>Microcoleaceae</taxon>
        <taxon>Planktothrix</taxon>
    </lineage>
</organism>
<reference evidence="2" key="1">
    <citation type="submission" date="2019-02" db="EMBL/GenBank/DDBJ databases">
        <title>Draft genome sequence of Planktothrix agardhii NIES-905.</title>
        <authorList>
            <person name="Yamaguchi H."/>
            <person name="Suzuki S."/>
            <person name="Kawachi M."/>
        </authorList>
    </citation>
    <scope>NUCLEOTIDE SEQUENCE [LARGE SCALE GENOMIC DNA]</scope>
    <source>
        <strain evidence="2">CCAP 1459/11A</strain>
    </source>
</reference>
<dbReference type="EMBL" id="BJCD01000049">
    <property type="protein sequence ID" value="GDZ94875.1"/>
    <property type="molecule type" value="Genomic_DNA"/>
</dbReference>
<accession>A0A4P5ZXQ9</accession>
<comment type="caution">
    <text evidence="1">The sequence shown here is derived from an EMBL/GenBank/DDBJ whole genome shotgun (WGS) entry which is preliminary data.</text>
</comment>
<name>A0A4P5ZXQ9_PLAAG</name>
<dbReference type="Proteomes" id="UP000299794">
    <property type="component" value="Unassembled WGS sequence"/>
</dbReference>
<dbReference type="RefSeq" id="WP_026789079.1">
    <property type="nucleotide sequence ID" value="NZ_BJCD01000049.1"/>
</dbReference>
<protein>
    <submittedName>
        <fullName evidence="1">Uncharacterized protein</fullName>
    </submittedName>
</protein>
<evidence type="ECO:0000313" key="1">
    <source>
        <dbReference type="EMBL" id="GDZ94875.1"/>
    </source>
</evidence>
<dbReference type="AlphaFoldDB" id="A0A4P5ZXQ9"/>
<sequence>MDEQRLRAYLSLIQELLDCPSGEENQIFSQHPELIDGTFVQVCEQMAEQLQSNGQENVAGFLRNLAQQVGEYLNSQAHPTSNQYLAILEEIFSAEIESDSDPKVVYPILEKHQDQLDLNFAETLTQWFQSALDPNNSDRNQDLASLLFNFANKIQQFPLGSRADNLEIAIASYQAALEVYSYWFYGQISKQPA</sequence>
<proteinExistence type="predicted"/>
<gene>
    <name evidence="1" type="ORF">PA905_28320</name>
</gene>